<keyword evidence="2" id="KW-1185">Reference proteome</keyword>
<dbReference type="RefSeq" id="WP_090774842.1">
    <property type="nucleotide sequence ID" value="NZ_FMYM01000002.1"/>
</dbReference>
<evidence type="ECO:0000313" key="1">
    <source>
        <dbReference type="EMBL" id="SDB88565.1"/>
    </source>
</evidence>
<dbReference type="Gene3D" id="3.30.310.100">
    <property type="entry name" value="YugN-like"/>
    <property type="match status" value="1"/>
</dbReference>
<dbReference type="Proteomes" id="UP000242662">
    <property type="component" value="Unassembled WGS sequence"/>
</dbReference>
<proteinExistence type="predicted"/>
<gene>
    <name evidence="1" type="ORF">SAMN05421737_102285</name>
</gene>
<organism evidence="1 2">
    <name type="scientific">Shouchella lonarensis</name>
    <dbReference type="NCBI Taxonomy" id="1464122"/>
    <lineage>
        <taxon>Bacteria</taxon>
        <taxon>Bacillati</taxon>
        <taxon>Bacillota</taxon>
        <taxon>Bacilli</taxon>
        <taxon>Bacillales</taxon>
        <taxon>Bacillaceae</taxon>
        <taxon>Shouchella</taxon>
    </lineage>
</organism>
<dbReference type="STRING" id="1464122.SAMN05421737_102285"/>
<accession>A0A1G6H3R8</accession>
<evidence type="ECO:0000313" key="2">
    <source>
        <dbReference type="Proteomes" id="UP000242662"/>
    </source>
</evidence>
<reference evidence="2" key="1">
    <citation type="submission" date="2016-09" db="EMBL/GenBank/DDBJ databases">
        <authorList>
            <person name="Varghese N."/>
            <person name="Submissions S."/>
        </authorList>
    </citation>
    <scope>NUCLEOTIDE SEQUENCE [LARGE SCALE GENOMIC DNA]</scope>
    <source>
        <strain evidence="2">25nlg</strain>
    </source>
</reference>
<dbReference type="AlphaFoldDB" id="A0A1G6H3R8"/>
<dbReference type="Pfam" id="PF08868">
    <property type="entry name" value="YugN"/>
    <property type="match status" value="1"/>
</dbReference>
<name>A0A1G6H3R8_9BACI</name>
<dbReference type="OrthoDB" id="2988890at2"/>
<dbReference type="InterPro" id="IPR014967">
    <property type="entry name" value="Uncharacterised_YugN-like"/>
</dbReference>
<dbReference type="InterPro" id="IPR036491">
    <property type="entry name" value="YugN-like_sf"/>
</dbReference>
<protein>
    <submittedName>
        <fullName evidence="1">YugN-like family protein</fullName>
    </submittedName>
</protein>
<dbReference type="EMBL" id="FMYM01000002">
    <property type="protein sequence ID" value="SDB88565.1"/>
    <property type="molecule type" value="Genomic_DNA"/>
</dbReference>
<sequence>MITIDSKIEGHELQLQELERLLSPLGYSLGGNWDYDHGCYDYKVSDEDGYTFLRIPFSAVNGEIGDRNAVVKIGKPYLLHHVYQAGNDEQADGGVVPATMAGAFNQFQAPVDRDADVDPKYAQVTQNLVAELEQTLLA</sequence>
<dbReference type="SUPFAM" id="SSF160755">
    <property type="entry name" value="YugN-like"/>
    <property type="match status" value="1"/>
</dbReference>